<sequence>PAEFSGSGTEVGAATRACVRDAIRASLRVHYADSDVSLPESVADAAYGVSTDDRAEVFRPGLELGADDDRVATE</sequence>
<dbReference type="EMBL" id="JBHSWV010000706">
    <property type="protein sequence ID" value="MFC6769227.1"/>
    <property type="molecule type" value="Genomic_DNA"/>
</dbReference>
<evidence type="ECO:0000313" key="2">
    <source>
        <dbReference type="Proteomes" id="UP001596383"/>
    </source>
</evidence>
<name>A0ABD5SZZ2_9EURY</name>
<dbReference type="AlphaFoldDB" id="A0ABD5SZZ2"/>
<accession>A0ABD5SZZ2</accession>
<feature type="non-terminal residue" evidence="1">
    <location>
        <position position="1"/>
    </location>
</feature>
<protein>
    <submittedName>
        <fullName evidence="1">Adenosylcobinamide amidohydrolase</fullName>
    </submittedName>
</protein>
<keyword evidence="2" id="KW-1185">Reference proteome</keyword>
<organism evidence="1 2">
    <name type="scientific">Natrinema soli</name>
    <dbReference type="NCBI Taxonomy" id="1930624"/>
    <lineage>
        <taxon>Archaea</taxon>
        <taxon>Methanobacteriati</taxon>
        <taxon>Methanobacteriota</taxon>
        <taxon>Stenosarchaea group</taxon>
        <taxon>Halobacteria</taxon>
        <taxon>Halobacteriales</taxon>
        <taxon>Natrialbaceae</taxon>
        <taxon>Natrinema</taxon>
    </lineage>
</organism>
<proteinExistence type="predicted"/>
<comment type="caution">
    <text evidence="1">The sequence shown here is derived from an EMBL/GenBank/DDBJ whole genome shotgun (WGS) entry which is preliminary data.</text>
</comment>
<dbReference type="Proteomes" id="UP001596383">
    <property type="component" value="Unassembled WGS sequence"/>
</dbReference>
<reference evidence="1 2" key="1">
    <citation type="journal article" date="2019" name="Int. J. Syst. Evol. Microbiol.">
        <title>The Global Catalogue of Microorganisms (GCM) 10K type strain sequencing project: providing services to taxonomists for standard genome sequencing and annotation.</title>
        <authorList>
            <consortium name="The Broad Institute Genomics Platform"/>
            <consortium name="The Broad Institute Genome Sequencing Center for Infectious Disease"/>
            <person name="Wu L."/>
            <person name="Ma J."/>
        </authorList>
    </citation>
    <scope>NUCLEOTIDE SEQUENCE [LARGE SCALE GENOMIC DNA]</scope>
    <source>
        <strain evidence="1 2">LMG 29247</strain>
    </source>
</reference>
<gene>
    <name evidence="1" type="ORF">ACFQE6_30650</name>
</gene>
<evidence type="ECO:0000313" key="1">
    <source>
        <dbReference type="EMBL" id="MFC6769227.1"/>
    </source>
</evidence>